<proteinExistence type="predicted"/>
<dbReference type="PANTHER" id="PTHR47163:SF2">
    <property type="entry name" value="SI:DKEY-17M8.2"/>
    <property type="match status" value="1"/>
</dbReference>
<dbReference type="InterPro" id="IPR053164">
    <property type="entry name" value="IS1016-like_transposase"/>
</dbReference>
<feature type="domain" description="ISXO2-like transposase" evidence="1">
    <location>
        <begin position="140"/>
        <end position="289"/>
    </location>
</feature>
<protein>
    <recommendedName>
        <fullName evidence="1">ISXO2-like transposase domain-containing protein</fullName>
    </recommendedName>
</protein>
<dbReference type="Proteomes" id="UP000440578">
    <property type="component" value="Unassembled WGS sequence"/>
</dbReference>
<evidence type="ECO:0000313" key="3">
    <source>
        <dbReference type="Proteomes" id="UP000440578"/>
    </source>
</evidence>
<dbReference type="SMART" id="SM01126">
    <property type="entry name" value="DDE_Tnp_IS1595"/>
    <property type="match status" value="1"/>
</dbReference>
<dbReference type="PANTHER" id="PTHR47163">
    <property type="entry name" value="DDE_TNP_IS1595 DOMAIN-CONTAINING PROTEIN"/>
    <property type="match status" value="1"/>
</dbReference>
<gene>
    <name evidence="2" type="ORF">FJT64_000128</name>
</gene>
<dbReference type="Pfam" id="PF12762">
    <property type="entry name" value="DDE_Tnp_IS1595"/>
    <property type="match status" value="1"/>
</dbReference>
<dbReference type="OrthoDB" id="6379547at2759"/>
<comment type="caution">
    <text evidence="2">The sequence shown here is derived from an EMBL/GenBank/DDBJ whole genome shotgun (WGS) entry which is preliminary data.</text>
</comment>
<name>A0A6A4VUI0_AMPAM</name>
<organism evidence="2 3">
    <name type="scientific">Amphibalanus amphitrite</name>
    <name type="common">Striped barnacle</name>
    <name type="synonym">Balanus amphitrite</name>
    <dbReference type="NCBI Taxonomy" id="1232801"/>
    <lineage>
        <taxon>Eukaryota</taxon>
        <taxon>Metazoa</taxon>
        <taxon>Ecdysozoa</taxon>
        <taxon>Arthropoda</taxon>
        <taxon>Crustacea</taxon>
        <taxon>Multicrustacea</taxon>
        <taxon>Cirripedia</taxon>
        <taxon>Thoracica</taxon>
        <taxon>Thoracicalcarea</taxon>
        <taxon>Balanomorpha</taxon>
        <taxon>Balanoidea</taxon>
        <taxon>Balanidae</taxon>
        <taxon>Amphibalaninae</taxon>
        <taxon>Amphibalanus</taxon>
    </lineage>
</organism>
<sequence length="308" mass="36103">MEIDEIETYEDMVILFNNIHGSDGILQFLRENGLLKKRGPRCCNRMMKECPYGRNRRFGKTWRCSLCRKTRLPLVGSFFERSRLNPLVILKVAYSYLVLKLNYKAIRACVKNAPAHQNLTDWLQFCRDVLSHDLLRDKDKLGGVGKVVVVDQTAFARRERRKGSQDVHETIWILGIYDVEEKKGVLVYIEDRSHEAIIPKVQDHVEQGSTIYTDELRTYACLANRGYDHKTVNRSHEPAANDGTHISHMKAKNHIKGYFSHLKKYLRKRNVGLPESLPGYLDEFMWMERHQEDTWGSFLRAVRRQYRC</sequence>
<evidence type="ECO:0000313" key="2">
    <source>
        <dbReference type="EMBL" id="KAF0294442.1"/>
    </source>
</evidence>
<dbReference type="EMBL" id="VIIS01001686">
    <property type="protein sequence ID" value="KAF0294442.1"/>
    <property type="molecule type" value="Genomic_DNA"/>
</dbReference>
<evidence type="ECO:0000259" key="1">
    <source>
        <dbReference type="SMART" id="SM01126"/>
    </source>
</evidence>
<accession>A0A6A4VUI0</accession>
<keyword evidence="3" id="KW-1185">Reference proteome</keyword>
<dbReference type="AlphaFoldDB" id="A0A6A4VUI0"/>
<reference evidence="2 3" key="1">
    <citation type="submission" date="2019-07" db="EMBL/GenBank/DDBJ databases">
        <title>Draft genome assembly of a fouling barnacle, Amphibalanus amphitrite (Darwin, 1854): The first reference genome for Thecostraca.</title>
        <authorList>
            <person name="Kim W."/>
        </authorList>
    </citation>
    <scope>NUCLEOTIDE SEQUENCE [LARGE SCALE GENOMIC DNA]</scope>
    <source>
        <strain evidence="2">SNU_AA5</strain>
        <tissue evidence="2">Soma without cirri and trophi</tissue>
    </source>
</reference>
<dbReference type="InterPro" id="IPR024445">
    <property type="entry name" value="Tnp_ISXO2-like"/>
</dbReference>